<keyword evidence="2 3" id="KW-0732">Signal</keyword>
<dbReference type="PANTHER" id="PTHR35936">
    <property type="entry name" value="MEMBRANE-BOUND LYTIC MUREIN TRANSGLYCOSYLASE F"/>
    <property type="match status" value="1"/>
</dbReference>
<gene>
    <name evidence="5" type="ORF">J9B83_07755</name>
</gene>
<feature type="chain" id="PRO_5045875457" evidence="3">
    <location>
        <begin position="22"/>
        <end position="272"/>
    </location>
</feature>
<dbReference type="SUPFAM" id="SSF53850">
    <property type="entry name" value="Periplasmic binding protein-like II"/>
    <property type="match status" value="1"/>
</dbReference>
<dbReference type="RefSeq" id="WP_211536183.1">
    <property type="nucleotide sequence ID" value="NZ_JAGSSV010000007.1"/>
</dbReference>
<dbReference type="Pfam" id="PF00497">
    <property type="entry name" value="SBP_bac_3"/>
    <property type="match status" value="1"/>
</dbReference>
<dbReference type="SMART" id="SM00062">
    <property type="entry name" value="PBPb"/>
    <property type="match status" value="1"/>
</dbReference>
<name>A0ABS5HB14_9GAMM</name>
<dbReference type="Gene3D" id="3.40.190.10">
    <property type="entry name" value="Periplasmic binding protein-like II"/>
    <property type="match status" value="2"/>
</dbReference>
<reference evidence="5 6" key="1">
    <citation type="submission" date="2021-04" db="EMBL/GenBank/DDBJ databases">
        <authorList>
            <person name="Sun C."/>
        </authorList>
    </citation>
    <scope>NUCLEOTIDE SEQUENCE [LARGE SCALE GENOMIC DNA]</scope>
    <source>
        <strain evidence="5 6">A79</strain>
    </source>
</reference>
<evidence type="ECO:0000256" key="1">
    <source>
        <dbReference type="ARBA" id="ARBA00010333"/>
    </source>
</evidence>
<evidence type="ECO:0000256" key="3">
    <source>
        <dbReference type="SAM" id="SignalP"/>
    </source>
</evidence>
<dbReference type="PANTHER" id="PTHR35936:SF19">
    <property type="entry name" value="AMINO-ACID-BINDING PROTEIN YXEM-RELATED"/>
    <property type="match status" value="1"/>
</dbReference>
<evidence type="ECO:0000259" key="4">
    <source>
        <dbReference type="SMART" id="SM00062"/>
    </source>
</evidence>
<evidence type="ECO:0000313" key="6">
    <source>
        <dbReference type="Proteomes" id="UP000679722"/>
    </source>
</evidence>
<feature type="signal peptide" evidence="3">
    <location>
        <begin position="1"/>
        <end position="21"/>
    </location>
</feature>
<protein>
    <submittedName>
        <fullName evidence="5">Transporter substrate-binding domain-containing protein</fullName>
    </submittedName>
</protein>
<reference evidence="6" key="2">
    <citation type="submission" date="2023-07" db="EMBL/GenBank/DDBJ databases">
        <title>Marinomonas vulgaris A79, complete genome.</title>
        <authorList>
            <person name="Ying J.-J."/>
        </authorList>
    </citation>
    <scope>NUCLEOTIDE SEQUENCE [LARGE SCALE GENOMIC DNA]</scope>
    <source>
        <strain evidence="6">A79</strain>
    </source>
</reference>
<sequence>MMPVKCCILVLFLSVALHTYADETDLFGCNNTSISVGLTNSGVMNYNGQGIDPDLLQTLSELTHCTFKFVPVTRQYAFDLMEKGIIDLVPSVTREPHREAFAWFIPYYEAKFLLLTNANKLPNIKNLEQLKKIAGVKLARATGSGYGTYLNYRFSEMEALGMVTFYANYEDTIKALLKGEVNAAFINPLLYQHLPPKGEEPFPLKLLDVSPANATLVSLMLGKHRFSSAQIANWLRLIETLGLNGELQKIMEQHVSADIATSMLAGQFHARH</sequence>
<evidence type="ECO:0000256" key="2">
    <source>
        <dbReference type="ARBA" id="ARBA00022729"/>
    </source>
</evidence>
<proteinExistence type="inferred from homology"/>
<feature type="domain" description="Solute-binding protein family 3/N-terminal" evidence="4">
    <location>
        <begin position="33"/>
        <end position="258"/>
    </location>
</feature>
<keyword evidence="6" id="KW-1185">Reference proteome</keyword>
<comment type="caution">
    <text evidence="5">The sequence shown here is derived from an EMBL/GenBank/DDBJ whole genome shotgun (WGS) entry which is preliminary data.</text>
</comment>
<comment type="similarity">
    <text evidence="1">Belongs to the bacterial solute-binding protein 3 family.</text>
</comment>
<dbReference type="InterPro" id="IPR001638">
    <property type="entry name" value="Solute-binding_3/MltF_N"/>
</dbReference>
<dbReference type="EMBL" id="JAGSSV010000007">
    <property type="protein sequence ID" value="MBR7888838.1"/>
    <property type="molecule type" value="Genomic_DNA"/>
</dbReference>
<organism evidence="5 6">
    <name type="scientific">Marinomonas vulgaris</name>
    <dbReference type="NCBI Taxonomy" id="2823372"/>
    <lineage>
        <taxon>Bacteria</taxon>
        <taxon>Pseudomonadati</taxon>
        <taxon>Pseudomonadota</taxon>
        <taxon>Gammaproteobacteria</taxon>
        <taxon>Oceanospirillales</taxon>
        <taxon>Oceanospirillaceae</taxon>
        <taxon>Marinomonas</taxon>
    </lineage>
</organism>
<evidence type="ECO:0000313" key="5">
    <source>
        <dbReference type="EMBL" id="MBR7888838.1"/>
    </source>
</evidence>
<accession>A0ABS5HB14</accession>
<dbReference type="Proteomes" id="UP000679722">
    <property type="component" value="Unassembled WGS sequence"/>
</dbReference>